<dbReference type="Proteomes" id="UP001162164">
    <property type="component" value="Unassembled WGS sequence"/>
</dbReference>
<feature type="signal peptide" evidence="1">
    <location>
        <begin position="1"/>
        <end position="17"/>
    </location>
</feature>
<gene>
    <name evidence="2" type="ORF">NQ317_013002</name>
</gene>
<proteinExistence type="predicted"/>
<keyword evidence="3" id="KW-1185">Reference proteome</keyword>
<keyword evidence="1" id="KW-0732">Signal</keyword>
<name>A0ABQ9K2G8_9CUCU</name>
<organism evidence="2 3">
    <name type="scientific">Molorchus minor</name>
    <dbReference type="NCBI Taxonomy" id="1323400"/>
    <lineage>
        <taxon>Eukaryota</taxon>
        <taxon>Metazoa</taxon>
        <taxon>Ecdysozoa</taxon>
        <taxon>Arthropoda</taxon>
        <taxon>Hexapoda</taxon>
        <taxon>Insecta</taxon>
        <taxon>Pterygota</taxon>
        <taxon>Neoptera</taxon>
        <taxon>Endopterygota</taxon>
        <taxon>Coleoptera</taxon>
        <taxon>Polyphaga</taxon>
        <taxon>Cucujiformia</taxon>
        <taxon>Chrysomeloidea</taxon>
        <taxon>Cerambycidae</taxon>
        <taxon>Lamiinae</taxon>
        <taxon>Monochamini</taxon>
        <taxon>Molorchus</taxon>
    </lineage>
</organism>
<evidence type="ECO:0000313" key="2">
    <source>
        <dbReference type="EMBL" id="KAJ8984805.1"/>
    </source>
</evidence>
<sequence length="274" mass="31790">MLRTIVLLCIPVFNTEGLPYNNENWNGKWFPHSPNEPDSNPQVPVSNKNHHLFDAHHGIVMGVKDPDCDDGEYNLKMDWYLNPENYTCYEDRKQYLPKSTVHPIHSFDHIPAEYNAPHRCMNESIEYSETIPTFGTHRPLWAIYGEYKFLPRQRWLHNLEHGAVAMLYHPCANTDEVNSLRKLVKGCLYRYVITPYSFLSSERPLALVTWGHRLEMSKVAPEVVIDFIRKHAIKGPEMTHKDGQYDLELKTRAEVVSTPDDSNLCPNNVNISMK</sequence>
<evidence type="ECO:0008006" key="4">
    <source>
        <dbReference type="Google" id="ProtNLM"/>
    </source>
</evidence>
<evidence type="ECO:0000313" key="3">
    <source>
        <dbReference type="Proteomes" id="UP001162164"/>
    </source>
</evidence>
<protein>
    <recommendedName>
        <fullName evidence="4">DUF3105 domain-containing protein</fullName>
    </recommendedName>
</protein>
<reference evidence="2" key="1">
    <citation type="journal article" date="2023" name="Insect Mol. Biol.">
        <title>Genome sequencing provides insights into the evolution of gene families encoding plant cell wall-degrading enzymes in longhorned beetles.</title>
        <authorList>
            <person name="Shin N.R."/>
            <person name="Okamura Y."/>
            <person name="Kirsch R."/>
            <person name="Pauchet Y."/>
        </authorList>
    </citation>
    <scope>NUCLEOTIDE SEQUENCE</scope>
    <source>
        <strain evidence="2">MMC_N1</strain>
    </source>
</reference>
<comment type="caution">
    <text evidence="2">The sequence shown here is derived from an EMBL/GenBank/DDBJ whole genome shotgun (WGS) entry which is preliminary data.</text>
</comment>
<dbReference type="PANTHER" id="PTHR34179">
    <property type="entry name" value="TUMOR PROTEIN P53-INDUCIBLE PROTEIN 13"/>
    <property type="match status" value="1"/>
</dbReference>
<dbReference type="EMBL" id="JAPWTJ010000025">
    <property type="protein sequence ID" value="KAJ8984805.1"/>
    <property type="molecule type" value="Genomic_DNA"/>
</dbReference>
<feature type="chain" id="PRO_5045436805" description="DUF3105 domain-containing protein" evidence="1">
    <location>
        <begin position="18"/>
        <end position="274"/>
    </location>
</feature>
<dbReference type="Pfam" id="PF11303">
    <property type="entry name" value="DUF3105"/>
    <property type="match status" value="1"/>
</dbReference>
<accession>A0ABQ9K2G8</accession>
<dbReference type="PANTHER" id="PTHR34179:SF1">
    <property type="entry name" value="TUMOR PROTEIN P53-INDUCIBLE PROTEIN 13"/>
    <property type="match status" value="1"/>
</dbReference>
<dbReference type="InterPro" id="IPR021454">
    <property type="entry name" value="DUF3105"/>
</dbReference>
<evidence type="ECO:0000256" key="1">
    <source>
        <dbReference type="SAM" id="SignalP"/>
    </source>
</evidence>